<comment type="caution">
    <text evidence="2">The sequence shown here is derived from an EMBL/GenBank/DDBJ whole genome shotgun (WGS) entry which is preliminary data.</text>
</comment>
<evidence type="ECO:0000313" key="3">
    <source>
        <dbReference type="Proteomes" id="UP000194350"/>
    </source>
</evidence>
<sequence>MQHAAEAGAGGFGHFVQELAATLQDVSGGESFDIDVNIHDTHEKLTSVRTQISELESAIATLDSQREQASQGMQDSGDTVT</sequence>
<dbReference type="Proteomes" id="UP000194350">
    <property type="component" value="Unassembled WGS sequence"/>
</dbReference>
<protein>
    <submittedName>
        <fullName evidence="2">Phage related-protein</fullName>
    </submittedName>
</protein>
<dbReference type="RefSeq" id="WP_339373928.1">
    <property type="nucleotide sequence ID" value="NZ_CAWNGD010000069.1"/>
</dbReference>
<feature type="coiled-coil region" evidence="1">
    <location>
        <begin position="45"/>
        <end position="72"/>
    </location>
</feature>
<dbReference type="AlphaFoldDB" id="A0A1Y2S7F3"/>
<accession>A0A1Y2S7F3</accession>
<gene>
    <name evidence="2" type="ORF">Xvie_03533</name>
</gene>
<evidence type="ECO:0000313" key="2">
    <source>
        <dbReference type="EMBL" id="OTA14596.1"/>
    </source>
</evidence>
<dbReference type="STRING" id="351656.Xvie_03533"/>
<organism evidence="2 3">
    <name type="scientific">Xenorhabdus vietnamensis</name>
    <dbReference type="NCBI Taxonomy" id="351656"/>
    <lineage>
        <taxon>Bacteria</taxon>
        <taxon>Pseudomonadati</taxon>
        <taxon>Pseudomonadota</taxon>
        <taxon>Gammaproteobacteria</taxon>
        <taxon>Enterobacterales</taxon>
        <taxon>Morganellaceae</taxon>
        <taxon>Xenorhabdus</taxon>
    </lineage>
</organism>
<evidence type="ECO:0000256" key="1">
    <source>
        <dbReference type="SAM" id="Coils"/>
    </source>
</evidence>
<name>A0A1Y2S7F3_9GAMM</name>
<dbReference type="EMBL" id="MUBJ01000026">
    <property type="protein sequence ID" value="OTA14596.1"/>
    <property type="molecule type" value="Genomic_DNA"/>
</dbReference>
<keyword evidence="1" id="KW-0175">Coiled coil</keyword>
<keyword evidence="3" id="KW-1185">Reference proteome</keyword>
<proteinExistence type="predicted"/>
<reference evidence="2 3" key="1">
    <citation type="submission" date="2016-10" db="EMBL/GenBank/DDBJ databases">
        <title>Systematic genetic and metabolomic analysis of Xenorhabdus and Photorhabdus spp., highlights the requirements for a dual symbiotic and pathogenic life style.</title>
        <authorList>
            <person name="Tobias N.J."/>
            <person name="Wolff H."/>
            <person name="Djahanschiri B."/>
            <person name="Pidot S.J."/>
            <person name="Stinear T.P."/>
            <person name="Ebersberger I."/>
            <person name="Bode H.B."/>
        </authorList>
    </citation>
    <scope>NUCLEOTIDE SEQUENCE [LARGE SCALE GENOMIC DNA]</scope>
    <source>
        <strain evidence="2 3">DSM 22392</strain>
    </source>
</reference>